<comment type="caution">
    <text evidence="4">The sequence shown here is derived from an EMBL/GenBank/DDBJ whole genome shotgun (WGS) entry which is preliminary data.</text>
</comment>
<feature type="compositionally biased region" description="Polar residues" evidence="2">
    <location>
        <begin position="1230"/>
        <end position="1241"/>
    </location>
</feature>
<dbReference type="RefSeq" id="WP_154277015.1">
    <property type="nucleotide sequence ID" value="NZ_WKQN01000005.1"/>
</dbReference>
<dbReference type="EMBL" id="WKQN01000005">
    <property type="protein sequence ID" value="MSC63157.1"/>
    <property type="molecule type" value="Genomic_DNA"/>
</dbReference>
<protein>
    <recommendedName>
        <fullName evidence="3">Phage MuF C-terminal domain-containing protein</fullName>
    </recommendedName>
</protein>
<feature type="region of interest" description="Disordered" evidence="2">
    <location>
        <begin position="1226"/>
        <end position="1250"/>
    </location>
</feature>
<sequence length="3044" mass="334983">MAWTAEQMAQKRAKLQKKTNAAAGGAEPLSQRKSADSPPDSGALGSTGNSVSDNKSNTWTAEKMAEKRAALQTQKQQTGTDLYSTALEDYRTRNNLGFADAMDSRSDELNRQKVTVSPAEKMEQNASTVQKLREQRNNGIRMDVYSTVNNWKDASERNRELARLVTDPTLPRGAVSAADLPAGVDYLAADTGGMGIMPVPENTRYMDSDLKKMGYTQDEINRARLYMKAYNNLSLGERAGRRVESNLEGKKENIKGMIGQYAGALSPALTASAEEQMIRRVQSGRYTDEQLEAAGCDPELIRTAHERIRSGELYDKADDDSNRMKGLYEWGRDAHKAGENLTADAMAGESNVGRFFHGATSSAAENLIVSAINPALVLPVLSAHGAGDSMAASDEAGESPEKAILKATAKFGAGWAINSVGVADLAKTMGSDYAKDTVAGTIADWVRRQVGNQAFREAYPAIANAISGGADNAMQAFVETYADKAIDAVMGDQEAAKTLFNKDTFLTALEAGLSGGASGALGGAVGTGLSRMNAGDSSLRGNVERYAAQDEYEQALKEHQRREELAREPEPLSQRVSADSPPNSGALGMSVESDGTEKGSADLKAAGPAAEGNSVKYSIQTDDDGNKFVQVDGDFLEGVPEENWKNTVRDAIRDLFPDDFERGGQTIYNTREGRGEFVRSKYSRGLERTNTDTYADKLRMTPNLDEVISTSDNVQNEPANHKNAESFNRGKINIRIGAKDYNADVLTAIKQDGREVFYDVVDIQPTKINAPTETAEADASGNRSVKANEDSRRTDIESVESDYRGLPGASNNSIAPAGASVNGNRVENGVETVESAAETAADGNTLHPSAAQTASPQGEAFSSYADVENRVDAAQLDTADWNRGEQRAAARQLVNRAQMTTKAAQAVVDAMPQGVGAAVYAQAANSLYRMGVTQDVKSFEQAVNLTGGMNSLGGAVRQVLALGKTGENALRIAYTYGQGEAEAYNARKTSEIGSGQGAVNPDAGTYFKGRNVSKGTNAMDAFIELGAKSSGTAIHRAVEGLQNNARGFIKAAAGEMYLSGEAGSETVMHETFHMLNEWSPETGQAVMDRLLTYLVQQNGMESTEKLVESYLDRYEDGGVKMTWNQALEEITADAMETVFGTADGFRNFVRQQAAEAKMNAKARGMIGKVMDKIDRLLHTVLADVNRFLKNEPTNAAAKAAKSLTEQQLKDLQELYFEHQAEAGSKYREALTSQAQSASSPNRGAKEQGSAEVKYSINPSYAQDIDEWNRDGRNSREIFVLGSTAEALQGLGARENDIYMKGDKISLILEQHPEMTLNEIKRIPEILDDPILVLSSQNKGRAGSQNTRLVLFGSVKAQDGRPVLCVLDLQPVENRIVIQDMQKATSAYTKDNDPVRFVRNSEVLYTSENKKRTTALLRTLGFQMPSELQRYGSMGSISYHGQNVKMEGVPFTEIETQTKYQLDVDSDAAEATRTAALGDVDKQTDLMRQVSELGGKVRLSDQSITDIVRAVLSDTGSKLDAKTFTERMRALSDYIALNKDVSWDDVYTFASDIAEQLMQKSSHKNDEMWKHYPELHQMSMVIEKGSKGYSEILYHWGSWANARKELARRGVKITQSKEGVHSHWDADFTELQKLGAGLFPTETPNSAVEALEAMAAAHDTIRPVMQNDYSEDWDGAKQDIAMQIMLRYMNSTEVANEQNAEARQEFTKQWEEMRKQAKQEALEARAKVELERAKREQELKEAAESAADPFRLEAAKANARADKAEAFARKQRESVSTTIRLAKDRAAKQLQKARDAREMDTTRRNINKMTSQLTQMLEKPNEKSYVPEYLLEKVRPVAALANDAIGNRKAAAQLRAELNGTYGPVPEGGSIREAVEGLSRGIDREVKLGDRAAMEWQQSRLLEQISDWLNDVNEAREIEMEKLRGEIENAEKWLKKDTPEKKAYIARLNADLKAYQDGNLATLTADQTRELSEILEKTLFIVKNENVMLGSIEDVMVDDFAEGVSGELKSVRQQRKDTRFGKIFREVTSVYKLNTMNIERNFERLGGYNHGGCMEQLGRQLNEGQARKERIKAEGERIFSNVTGPEHAEELYHFTHDLVDIGLKTRDGKPWLVTHDVMTELWVQLQNRQGMHHLLYGGATIADMSFSTKGLAGLGEQYSETVTLGELVTTDKDGSKLNAYEISKREDTLRTSILGEIEKNLTAYDDLWISDFRELGKLTKGYINEASMTLYGVKRARVENYIHMNVDRNTLVEQNEGVRRDVSVGSEGYMKTRQNSSKPLALVGLVKQASESIENAAQFAGMAIPLRNAEKVLNSMQGGETQYGAIERSWGRAGRKYIQKAMADLSGSKGDSEVFDHLSSVLRGNAAAAVLTGNLNVTLLQAASLPTAAAELGWGGTGASAVQFVMNLKPSQLNSIVERAYRFGDSLLPTRLRGSSRGELSSAAKEQGVFSTAHDVARNSQNAVLRYGTRAVDALADFAGGSIGWMDKVTVASLFHGAENYVQKNLAEYDLTKADLPTKTMEDGSKAYQEAVMSKFRRVVERTQPNYTVMQRTGMQRSKNQMLKTLSMFSTQRQQNAQIMVSAVEDLAAQWQRNDQAKAALEKAKAENDAPRLAECKAAAEKAKSDRAEALKRFWDAAISQSVQTAVIAGLGILVKFILHRWDDLQDENGDMTLASLGGSFLYQFSNSMVSNYTGGSELWTAGESIHSKRVFGNYDSVSMTGFSAINDAVTSMTKLNALLDKDTGEMTEKELDAYADSVKWAWADTAGQLMMLVGVPYNNGKKYVQAVFAWMDTAKQWDETGEKNFNSTPDSATGQYDRLFEAIQTGNTEEVQAATKKLERMLAEGKIKELKTDDQLKARLKKYDEDILDAARAKNAGDLEARVDAKQEVYDRLCTAYGVKKLGEKGETDEDKAQRARFRELIDKAVNEKAEQLYKGGTEGSVYDDLTEAVDTGRTSDVQDEIRRLRTAGKADSQIKSEITDAVKEEYLAGNDHDREKLEKLLTSLTKEDGTAMYEEKNFAQWVKDAAKKEEQAKNSKDEWAGVR</sequence>
<evidence type="ECO:0000256" key="1">
    <source>
        <dbReference type="SAM" id="Coils"/>
    </source>
</evidence>
<dbReference type="Pfam" id="PF18819">
    <property type="entry name" value="MuF_C"/>
    <property type="match status" value="1"/>
</dbReference>
<gene>
    <name evidence="4" type="ORF">GKD95_07375</name>
</gene>
<organism evidence="4 5">
    <name type="scientific">Faecalibacterium prausnitzii</name>
    <dbReference type="NCBI Taxonomy" id="853"/>
    <lineage>
        <taxon>Bacteria</taxon>
        <taxon>Bacillati</taxon>
        <taxon>Bacillota</taxon>
        <taxon>Clostridia</taxon>
        <taxon>Eubacteriales</taxon>
        <taxon>Oscillospiraceae</taxon>
        <taxon>Faecalibacterium</taxon>
    </lineage>
</organism>
<accession>A0A844DQQ1</accession>
<proteinExistence type="predicted"/>
<feature type="compositionally biased region" description="Basic and acidic residues" evidence="2">
    <location>
        <begin position="786"/>
        <end position="796"/>
    </location>
</feature>
<feature type="coiled-coil region" evidence="1">
    <location>
        <begin position="1706"/>
        <end position="1744"/>
    </location>
</feature>
<evidence type="ECO:0000259" key="3">
    <source>
        <dbReference type="Pfam" id="PF18819"/>
    </source>
</evidence>
<feature type="compositionally biased region" description="Basic and acidic residues" evidence="2">
    <location>
        <begin position="556"/>
        <end position="570"/>
    </location>
</feature>
<feature type="domain" description="Phage MuF C-terminal" evidence="3">
    <location>
        <begin position="1309"/>
        <end position="1410"/>
    </location>
</feature>
<evidence type="ECO:0000256" key="2">
    <source>
        <dbReference type="SAM" id="MobiDB-lite"/>
    </source>
</evidence>
<feature type="region of interest" description="Disordered" evidence="2">
    <location>
        <begin position="556"/>
        <end position="607"/>
    </location>
</feature>
<feature type="region of interest" description="Disordered" evidence="2">
    <location>
        <begin position="1"/>
        <end position="56"/>
    </location>
</feature>
<name>A0A844DQQ1_9FIRM</name>
<feature type="coiled-coil region" evidence="1">
    <location>
        <begin position="1194"/>
        <end position="1221"/>
    </location>
</feature>
<evidence type="ECO:0000313" key="4">
    <source>
        <dbReference type="EMBL" id="MSC63157.1"/>
    </source>
</evidence>
<evidence type="ECO:0000313" key="5">
    <source>
        <dbReference type="Proteomes" id="UP000461506"/>
    </source>
</evidence>
<feature type="compositionally biased region" description="Polar residues" evidence="2">
    <location>
        <begin position="574"/>
        <end position="583"/>
    </location>
</feature>
<keyword evidence="1" id="KW-0175">Coiled coil</keyword>
<dbReference type="Proteomes" id="UP000461506">
    <property type="component" value="Unassembled WGS sequence"/>
</dbReference>
<feature type="compositionally biased region" description="Polar residues" evidence="2">
    <location>
        <begin position="44"/>
        <end position="56"/>
    </location>
</feature>
<feature type="region of interest" description="Disordered" evidence="2">
    <location>
        <begin position="769"/>
        <end position="823"/>
    </location>
</feature>
<reference evidence="4 5" key="1">
    <citation type="journal article" date="2019" name="Nat. Med.">
        <title>A library of human gut bacterial isolates paired with longitudinal multiomics data enables mechanistic microbiome research.</title>
        <authorList>
            <person name="Poyet M."/>
            <person name="Groussin M."/>
            <person name="Gibbons S.M."/>
            <person name="Avila-Pacheco J."/>
            <person name="Jiang X."/>
            <person name="Kearney S.M."/>
            <person name="Perrotta A.R."/>
            <person name="Berdy B."/>
            <person name="Zhao S."/>
            <person name="Lieberman T.D."/>
            <person name="Swanson P.K."/>
            <person name="Smith M."/>
            <person name="Roesemann S."/>
            <person name="Alexander J.E."/>
            <person name="Rich S.A."/>
            <person name="Livny J."/>
            <person name="Vlamakis H."/>
            <person name="Clish C."/>
            <person name="Bullock K."/>
            <person name="Deik A."/>
            <person name="Scott J."/>
            <person name="Pierce K.A."/>
            <person name="Xavier R.J."/>
            <person name="Alm E.J."/>
        </authorList>
    </citation>
    <scope>NUCLEOTIDE SEQUENCE [LARGE SCALE GENOMIC DNA]</scope>
    <source>
        <strain evidence="4 5">BIOML-A1</strain>
    </source>
</reference>
<dbReference type="InterPro" id="IPR041131">
    <property type="entry name" value="MuF_C"/>
</dbReference>